<name>A0ABQ0LTC6_MYCCL</name>
<dbReference type="InterPro" id="IPR029071">
    <property type="entry name" value="Ubiquitin-like_domsf"/>
</dbReference>
<dbReference type="EMBL" id="DF848619">
    <property type="protein sequence ID" value="GAT54332.1"/>
    <property type="molecule type" value="Genomic_DNA"/>
</dbReference>
<dbReference type="SMART" id="SM00166">
    <property type="entry name" value="UBX"/>
    <property type="match status" value="1"/>
</dbReference>
<dbReference type="SUPFAM" id="SSF54236">
    <property type="entry name" value="Ubiquitin-like"/>
    <property type="match status" value="1"/>
</dbReference>
<dbReference type="PANTHER" id="PTHR46467:SF1">
    <property type="entry name" value="TETHER CONTAINING UBX DOMAIN FOR GLUT4"/>
    <property type="match status" value="1"/>
</dbReference>
<reference evidence="2" key="1">
    <citation type="submission" date="2014-09" db="EMBL/GenBank/DDBJ databases">
        <title>Genome sequence of the luminous mushroom Mycena chlorophos for searching fungal bioluminescence genes.</title>
        <authorList>
            <person name="Tanaka Y."/>
            <person name="Kasuga D."/>
            <person name="Oba Y."/>
            <person name="Hase S."/>
            <person name="Sato K."/>
            <person name="Oba Y."/>
            <person name="Sakakibara Y."/>
        </authorList>
    </citation>
    <scope>NUCLEOTIDE SEQUENCE</scope>
</reference>
<organism evidence="2 3">
    <name type="scientific">Mycena chlorophos</name>
    <name type="common">Agaric fungus</name>
    <name type="synonym">Agaricus chlorophos</name>
    <dbReference type="NCBI Taxonomy" id="658473"/>
    <lineage>
        <taxon>Eukaryota</taxon>
        <taxon>Fungi</taxon>
        <taxon>Dikarya</taxon>
        <taxon>Basidiomycota</taxon>
        <taxon>Agaricomycotina</taxon>
        <taxon>Agaricomycetes</taxon>
        <taxon>Agaricomycetidae</taxon>
        <taxon>Agaricales</taxon>
        <taxon>Marasmiineae</taxon>
        <taxon>Mycenaceae</taxon>
        <taxon>Mycena</taxon>
    </lineage>
</organism>
<gene>
    <name evidence="2" type="ORF">MCHLO_11198</name>
</gene>
<dbReference type="InterPro" id="IPR001012">
    <property type="entry name" value="UBX_dom"/>
</dbReference>
<dbReference type="Proteomes" id="UP000815677">
    <property type="component" value="Unassembled WGS sequence"/>
</dbReference>
<proteinExistence type="predicted"/>
<evidence type="ECO:0000259" key="1">
    <source>
        <dbReference type="PROSITE" id="PS50033"/>
    </source>
</evidence>
<feature type="domain" description="UBX" evidence="1">
    <location>
        <begin position="132"/>
        <end position="214"/>
    </location>
</feature>
<dbReference type="Pfam" id="PF00789">
    <property type="entry name" value="UBX"/>
    <property type="match status" value="1"/>
</dbReference>
<dbReference type="Gene3D" id="3.10.20.90">
    <property type="entry name" value="Phosphatidylinositol 3-kinase Catalytic Subunit, Chain A, domain 1"/>
    <property type="match status" value="1"/>
</dbReference>
<keyword evidence="3" id="KW-1185">Reference proteome</keyword>
<evidence type="ECO:0000313" key="2">
    <source>
        <dbReference type="EMBL" id="GAT54332.1"/>
    </source>
</evidence>
<evidence type="ECO:0000313" key="3">
    <source>
        <dbReference type="Proteomes" id="UP000815677"/>
    </source>
</evidence>
<accession>A0ABQ0LTC6</accession>
<protein>
    <recommendedName>
        <fullName evidence="1">UBX domain-containing protein</fullName>
    </recommendedName>
</protein>
<dbReference type="PANTHER" id="PTHR46467">
    <property type="entry name" value="TETHER CONTAINING UBX DOMAIN FOR GLUT4"/>
    <property type="match status" value="1"/>
</dbReference>
<dbReference type="PROSITE" id="PS50033">
    <property type="entry name" value="UBX"/>
    <property type="match status" value="1"/>
</dbReference>
<sequence>MVYGHLACSLELPESRLATCWSGLDDLEDVTTSGLASLSHLDSALCCTTMSEPVASTSADAAAAPEPSAFKVYKPSTSTARPLPPLSDADLEPSAADLKAAQSSLSARTQALVDAPLQLRAVREAAEKAKRERWPNTTIRIRFADGTQLEKVFPSNSKIRVIYAFVRSSLREDVQPTKFVLYQPPKRDLKVSDTTVRDLSLAELHLAPASVLLLRFEDAARPDDVRKLNASGASAPLAREILAQAIELPAPPAALTAVTPAAGPTLAEEASKVLQNMEKKMPKWLKMGKK</sequence>